<evidence type="ECO:0000313" key="4">
    <source>
        <dbReference type="EMBL" id="QEH39062.1"/>
    </source>
</evidence>
<dbReference type="CDD" id="cd00200">
    <property type="entry name" value="WD40"/>
    <property type="match status" value="1"/>
</dbReference>
<feature type="repeat" description="WD" evidence="3">
    <location>
        <begin position="227"/>
        <end position="268"/>
    </location>
</feature>
<keyword evidence="2" id="KW-0677">Repeat</keyword>
<feature type="repeat" description="WD" evidence="3">
    <location>
        <begin position="185"/>
        <end position="217"/>
    </location>
</feature>
<feature type="repeat" description="WD" evidence="3">
    <location>
        <begin position="101"/>
        <end position="134"/>
    </location>
</feature>
<keyword evidence="1 3" id="KW-0853">WD repeat</keyword>
<proteinExistence type="predicted"/>
<feature type="repeat" description="WD" evidence="3">
    <location>
        <begin position="143"/>
        <end position="184"/>
    </location>
</feature>
<dbReference type="PANTHER" id="PTHR19848">
    <property type="entry name" value="WD40 REPEAT PROTEIN"/>
    <property type="match status" value="1"/>
</dbReference>
<gene>
    <name evidence="4" type="ORF">OJF2_76740</name>
</gene>
<dbReference type="Gene3D" id="2.130.10.10">
    <property type="entry name" value="YVTN repeat-like/Quinoprotein amine dehydrogenase"/>
    <property type="match status" value="2"/>
</dbReference>
<dbReference type="SMART" id="SM00320">
    <property type="entry name" value="WD40"/>
    <property type="match status" value="5"/>
</dbReference>
<evidence type="ECO:0000256" key="1">
    <source>
        <dbReference type="ARBA" id="ARBA00022574"/>
    </source>
</evidence>
<dbReference type="PROSITE" id="PS50082">
    <property type="entry name" value="WD_REPEATS_2"/>
    <property type="match status" value="5"/>
</dbReference>
<dbReference type="OrthoDB" id="277950at2"/>
<dbReference type="PROSITE" id="PS50294">
    <property type="entry name" value="WD_REPEATS_REGION"/>
    <property type="match status" value="4"/>
</dbReference>
<reference evidence="4 5" key="1">
    <citation type="submission" date="2019-08" db="EMBL/GenBank/DDBJ databases">
        <title>Deep-cultivation of Planctomycetes and their phenomic and genomic characterization uncovers novel biology.</title>
        <authorList>
            <person name="Wiegand S."/>
            <person name="Jogler M."/>
            <person name="Boedeker C."/>
            <person name="Pinto D."/>
            <person name="Vollmers J."/>
            <person name="Rivas-Marin E."/>
            <person name="Kohn T."/>
            <person name="Peeters S.H."/>
            <person name="Heuer A."/>
            <person name="Rast P."/>
            <person name="Oberbeckmann S."/>
            <person name="Bunk B."/>
            <person name="Jeske O."/>
            <person name="Meyerdierks A."/>
            <person name="Storesund J.E."/>
            <person name="Kallscheuer N."/>
            <person name="Luecker S."/>
            <person name="Lage O.M."/>
            <person name="Pohl T."/>
            <person name="Merkel B.J."/>
            <person name="Hornburger P."/>
            <person name="Mueller R.-W."/>
            <person name="Bruemmer F."/>
            <person name="Labrenz M."/>
            <person name="Spormann A.M."/>
            <person name="Op den Camp H."/>
            <person name="Overmann J."/>
            <person name="Amann R."/>
            <person name="Jetten M.S.M."/>
            <person name="Mascher T."/>
            <person name="Medema M.H."/>
            <person name="Devos D.P."/>
            <person name="Kaster A.-K."/>
            <person name="Ovreas L."/>
            <person name="Rohde M."/>
            <person name="Galperin M.Y."/>
            <person name="Jogler C."/>
        </authorList>
    </citation>
    <scope>NUCLEOTIDE SEQUENCE [LARGE SCALE GENOMIC DNA]</scope>
    <source>
        <strain evidence="4 5">OJF2</strain>
    </source>
</reference>
<organism evidence="4 5">
    <name type="scientific">Aquisphaera giovannonii</name>
    <dbReference type="NCBI Taxonomy" id="406548"/>
    <lineage>
        <taxon>Bacteria</taxon>
        <taxon>Pseudomonadati</taxon>
        <taxon>Planctomycetota</taxon>
        <taxon>Planctomycetia</taxon>
        <taxon>Isosphaerales</taxon>
        <taxon>Isosphaeraceae</taxon>
        <taxon>Aquisphaera</taxon>
    </lineage>
</organism>
<dbReference type="InterPro" id="IPR015943">
    <property type="entry name" value="WD40/YVTN_repeat-like_dom_sf"/>
</dbReference>
<dbReference type="InterPro" id="IPR020472">
    <property type="entry name" value="WD40_PAC1"/>
</dbReference>
<dbReference type="RefSeq" id="WP_148598426.1">
    <property type="nucleotide sequence ID" value="NZ_CP042997.1"/>
</dbReference>
<dbReference type="PANTHER" id="PTHR19848:SF8">
    <property type="entry name" value="F-BOX AND WD REPEAT DOMAIN CONTAINING 7"/>
    <property type="match status" value="1"/>
</dbReference>
<dbReference type="Proteomes" id="UP000324233">
    <property type="component" value="Chromosome"/>
</dbReference>
<keyword evidence="5" id="KW-1185">Reference proteome</keyword>
<name>A0A5B9WEQ4_9BACT</name>
<dbReference type="InterPro" id="IPR001680">
    <property type="entry name" value="WD40_rpt"/>
</dbReference>
<protein>
    <submittedName>
        <fullName evidence="4">Translocation protein TolB</fullName>
    </submittedName>
</protein>
<dbReference type="EMBL" id="CP042997">
    <property type="protein sequence ID" value="QEH39062.1"/>
    <property type="molecule type" value="Genomic_DNA"/>
</dbReference>
<dbReference type="Pfam" id="PF00400">
    <property type="entry name" value="WD40"/>
    <property type="match status" value="5"/>
</dbReference>
<accession>A0A5B9WEQ4</accession>
<evidence type="ECO:0000256" key="2">
    <source>
        <dbReference type="ARBA" id="ARBA00022737"/>
    </source>
</evidence>
<dbReference type="PROSITE" id="PS00678">
    <property type="entry name" value="WD_REPEATS_1"/>
    <property type="match status" value="1"/>
</dbReference>
<feature type="repeat" description="WD" evidence="3">
    <location>
        <begin position="350"/>
        <end position="383"/>
    </location>
</feature>
<dbReference type="PRINTS" id="PR00320">
    <property type="entry name" value="GPROTEINBRPT"/>
</dbReference>
<dbReference type="AlphaFoldDB" id="A0A5B9WEQ4"/>
<evidence type="ECO:0000313" key="5">
    <source>
        <dbReference type="Proteomes" id="UP000324233"/>
    </source>
</evidence>
<dbReference type="InterPro" id="IPR019775">
    <property type="entry name" value="WD40_repeat_CS"/>
</dbReference>
<dbReference type="KEGG" id="agv:OJF2_76740"/>
<dbReference type="InterPro" id="IPR036322">
    <property type="entry name" value="WD40_repeat_dom_sf"/>
</dbReference>
<dbReference type="SUPFAM" id="SSF50978">
    <property type="entry name" value="WD40 repeat-like"/>
    <property type="match status" value="1"/>
</dbReference>
<sequence length="391" mass="40446">MWTGVRATMIAAPGADIDATNPARFAEGGTAMGVSPSHSGTPVRSGEDAWHGDGERIAVGRVPASSSRSLFCGVALAGVLGLALVPRPHEREPASADPGLLGRQPETILALAFSPDGRRLAASGYEGPVRIWDVAGRAVEASLGTEHGPAFGLAWSPDGRALAAASVRQAVTVWDARSWERAAVLEGRPGLARSLAWSPDGSTLATGGLDSDIAIWDAASWEPRAVLRGHSSAVNALAFSADGRALMSAAGDGRIRAWDAAAARPIHGARFPADSLTSVVLSPAGEAFVASRYRTVLRRDAAGNEEQVLANPSLYLAMARSPGGRALALSTGANTVEVWRLAPPTPLALLKGHASTVQALAFSPDGRMLASGDRDGTLRIWEVHADEPGPP</sequence>
<evidence type="ECO:0000256" key="3">
    <source>
        <dbReference type="PROSITE-ProRule" id="PRU00221"/>
    </source>
</evidence>